<proteinExistence type="predicted"/>
<keyword evidence="3" id="KW-1185">Reference proteome</keyword>
<feature type="transmembrane region" description="Helical" evidence="1">
    <location>
        <begin position="100"/>
        <end position="118"/>
    </location>
</feature>
<evidence type="ECO:0000256" key="1">
    <source>
        <dbReference type="SAM" id="Phobius"/>
    </source>
</evidence>
<dbReference type="Proteomes" id="UP000070463">
    <property type="component" value="Unassembled WGS sequence"/>
</dbReference>
<gene>
    <name evidence="2" type="ORF">AKJ37_03550</name>
</gene>
<comment type="caution">
    <text evidence="2">The sequence shown here is derived from an EMBL/GenBank/DDBJ whole genome shotgun (WGS) entry which is preliminary data.</text>
</comment>
<keyword evidence="1" id="KW-1133">Transmembrane helix</keyword>
<protein>
    <submittedName>
        <fullName evidence="2">Uncharacterized protein</fullName>
    </submittedName>
</protein>
<name>A0A133USR6_9EURY</name>
<keyword evidence="1" id="KW-0812">Transmembrane</keyword>
<reference evidence="2 3" key="1">
    <citation type="journal article" date="2016" name="Sci. Rep.">
        <title>Metabolic traits of an uncultured archaeal lineage -MSBL1- from brine pools of the Red Sea.</title>
        <authorList>
            <person name="Mwirichia R."/>
            <person name="Alam I."/>
            <person name="Rashid M."/>
            <person name="Vinu M."/>
            <person name="Ba-Alawi W."/>
            <person name="Anthony Kamau A."/>
            <person name="Kamanda Ngugi D."/>
            <person name="Goker M."/>
            <person name="Klenk H.P."/>
            <person name="Bajic V."/>
            <person name="Stingl U."/>
        </authorList>
    </citation>
    <scope>NUCLEOTIDE SEQUENCE [LARGE SCALE GENOMIC DNA]</scope>
    <source>
        <strain evidence="2">SCGC-AAA259I09</strain>
    </source>
</reference>
<keyword evidence="1" id="KW-0472">Membrane</keyword>
<accession>A0A133USR6</accession>
<dbReference type="AlphaFoldDB" id="A0A133USR6"/>
<evidence type="ECO:0000313" key="3">
    <source>
        <dbReference type="Proteomes" id="UP000070463"/>
    </source>
</evidence>
<evidence type="ECO:0000313" key="2">
    <source>
        <dbReference type="EMBL" id="KXA97170.1"/>
    </source>
</evidence>
<sequence>MDTYVLLGYFYILCQHKNDLESIMCAEHTTIKISKRDREMLEEAQKVLKNQGLKTLNDIDAVCPRCERIMEGISVKAESWECPHCGYSEKGLSVGATGSFALGAIAGAAAAGLLWYLFKQQE</sequence>
<dbReference type="EMBL" id="LHXR01000041">
    <property type="protein sequence ID" value="KXA97170.1"/>
    <property type="molecule type" value="Genomic_DNA"/>
</dbReference>
<organism evidence="2 3">
    <name type="scientific">candidate division MSBL1 archaeon SCGC-AAA259I09</name>
    <dbReference type="NCBI Taxonomy" id="1698267"/>
    <lineage>
        <taxon>Archaea</taxon>
        <taxon>Methanobacteriati</taxon>
        <taxon>Methanobacteriota</taxon>
        <taxon>candidate division MSBL1</taxon>
    </lineage>
</organism>